<feature type="region of interest" description="Disordered" evidence="1">
    <location>
        <begin position="227"/>
        <end position="246"/>
    </location>
</feature>
<evidence type="ECO:0000313" key="2">
    <source>
        <dbReference type="EMBL" id="KKN96824.1"/>
    </source>
</evidence>
<name>A0A0F9UYN2_9ZZZZ</name>
<proteinExistence type="predicted"/>
<gene>
    <name evidence="2" type="ORF">LCGC14_0164680</name>
</gene>
<accession>A0A0F9UYN2</accession>
<reference evidence="2" key="1">
    <citation type="journal article" date="2015" name="Nature">
        <title>Complex archaea that bridge the gap between prokaryotes and eukaryotes.</title>
        <authorList>
            <person name="Spang A."/>
            <person name="Saw J.H."/>
            <person name="Jorgensen S.L."/>
            <person name="Zaremba-Niedzwiedzka K."/>
            <person name="Martijn J."/>
            <person name="Lind A.E."/>
            <person name="van Eijk R."/>
            <person name="Schleper C."/>
            <person name="Guy L."/>
            <person name="Ettema T.J."/>
        </authorList>
    </citation>
    <scope>NUCLEOTIDE SEQUENCE</scope>
</reference>
<organism evidence="2">
    <name type="scientific">marine sediment metagenome</name>
    <dbReference type="NCBI Taxonomy" id="412755"/>
    <lineage>
        <taxon>unclassified sequences</taxon>
        <taxon>metagenomes</taxon>
        <taxon>ecological metagenomes</taxon>
    </lineage>
</organism>
<sequence>MSVTSTVTRILFEGHIYGEWWIEEGGNATFADGDVGDQNHESIAFESALGVNFEYLYGELDPEEILDAIKQDPKKLAELAYDLGMQGEANEIRPLDAERYFREVAQEIQPGRLTDVEAVILMSAGANPTAVKWFEDNSGDAREYMMMEENWIRVQGTNFQMGRFDDDAKHRIDGFLQEEAEYDPEESVPDEDFIWIEEFIPKQSTYEADIHDMLNPHINANQIKQKDRQPAGLSPGMVVGGGEPQL</sequence>
<comment type="caution">
    <text evidence="2">The sequence shown here is derived from an EMBL/GenBank/DDBJ whole genome shotgun (WGS) entry which is preliminary data.</text>
</comment>
<dbReference type="AlphaFoldDB" id="A0A0F9UYN2"/>
<protein>
    <submittedName>
        <fullName evidence="2">Uncharacterized protein</fullName>
    </submittedName>
</protein>
<evidence type="ECO:0000256" key="1">
    <source>
        <dbReference type="SAM" id="MobiDB-lite"/>
    </source>
</evidence>
<dbReference type="EMBL" id="LAZR01000062">
    <property type="protein sequence ID" value="KKN96824.1"/>
    <property type="molecule type" value="Genomic_DNA"/>
</dbReference>